<protein>
    <submittedName>
        <fullName evidence="2">Uncharacterized protein</fullName>
    </submittedName>
</protein>
<feature type="region of interest" description="Disordered" evidence="1">
    <location>
        <begin position="51"/>
        <end position="71"/>
    </location>
</feature>
<gene>
    <name evidence="2" type="ORF">PUN28_012470</name>
</gene>
<dbReference type="EMBL" id="JADYXP020000012">
    <property type="protein sequence ID" value="KAL0113331.1"/>
    <property type="molecule type" value="Genomic_DNA"/>
</dbReference>
<comment type="caution">
    <text evidence="2">The sequence shown here is derived from an EMBL/GenBank/DDBJ whole genome shotgun (WGS) entry which is preliminary data.</text>
</comment>
<evidence type="ECO:0000313" key="2">
    <source>
        <dbReference type="EMBL" id="KAL0113331.1"/>
    </source>
</evidence>
<organism evidence="2 3">
    <name type="scientific">Cardiocondyla obscurior</name>
    <dbReference type="NCBI Taxonomy" id="286306"/>
    <lineage>
        <taxon>Eukaryota</taxon>
        <taxon>Metazoa</taxon>
        <taxon>Ecdysozoa</taxon>
        <taxon>Arthropoda</taxon>
        <taxon>Hexapoda</taxon>
        <taxon>Insecta</taxon>
        <taxon>Pterygota</taxon>
        <taxon>Neoptera</taxon>
        <taxon>Endopterygota</taxon>
        <taxon>Hymenoptera</taxon>
        <taxon>Apocrita</taxon>
        <taxon>Aculeata</taxon>
        <taxon>Formicoidea</taxon>
        <taxon>Formicidae</taxon>
        <taxon>Myrmicinae</taxon>
        <taxon>Cardiocondyla</taxon>
    </lineage>
</organism>
<sequence>MLTRQGCDVNIDDHWLCHGELRNLSKRFFEVAVSRGESDLQSPLRVASKFLQDQGVRDSQNENPIIDPRHE</sequence>
<evidence type="ECO:0000313" key="3">
    <source>
        <dbReference type="Proteomes" id="UP001430953"/>
    </source>
</evidence>
<accession>A0AAW2FBM3</accession>
<proteinExistence type="predicted"/>
<reference evidence="2 3" key="1">
    <citation type="submission" date="2023-03" db="EMBL/GenBank/DDBJ databases">
        <title>High recombination rates correlate with genetic variation in Cardiocondyla obscurior ants.</title>
        <authorList>
            <person name="Errbii M."/>
        </authorList>
    </citation>
    <scope>NUCLEOTIDE SEQUENCE [LARGE SCALE GENOMIC DNA]</scope>
    <source>
        <strain evidence="2">Alpha-2009</strain>
        <tissue evidence="2">Whole body</tissue>
    </source>
</reference>
<name>A0AAW2FBM3_9HYME</name>
<dbReference type="Proteomes" id="UP001430953">
    <property type="component" value="Unassembled WGS sequence"/>
</dbReference>
<dbReference type="AlphaFoldDB" id="A0AAW2FBM3"/>
<keyword evidence="3" id="KW-1185">Reference proteome</keyword>
<evidence type="ECO:0000256" key="1">
    <source>
        <dbReference type="SAM" id="MobiDB-lite"/>
    </source>
</evidence>